<dbReference type="PROSITE" id="PS51682">
    <property type="entry name" value="SAM_OMT_I"/>
    <property type="match status" value="1"/>
</dbReference>
<keyword evidence="7" id="KW-0479">Metal-binding</keyword>
<evidence type="ECO:0000256" key="12">
    <source>
        <dbReference type="SAM" id="SignalP"/>
    </source>
</evidence>
<dbReference type="AlphaFoldDB" id="A0AAV6K6Q6"/>
<dbReference type="EC" id="2.1.1.104" evidence="3"/>
<comment type="similarity">
    <text evidence="9">Belongs to the class I-like SAM-binding methyltransferase superfamily. Cation-dependent O-methyltransferase family.</text>
</comment>
<dbReference type="Pfam" id="PF01596">
    <property type="entry name" value="Methyltransf_3"/>
    <property type="match status" value="1"/>
</dbReference>
<dbReference type="InterPro" id="IPR027806">
    <property type="entry name" value="HARBI1_dom"/>
</dbReference>
<evidence type="ECO:0000256" key="9">
    <source>
        <dbReference type="ARBA" id="ARBA00023453"/>
    </source>
</evidence>
<dbReference type="InterPro" id="IPR029063">
    <property type="entry name" value="SAM-dependent_MTases_sf"/>
</dbReference>
<evidence type="ECO:0000259" key="13">
    <source>
        <dbReference type="Pfam" id="PF13359"/>
    </source>
</evidence>
<evidence type="ECO:0000256" key="4">
    <source>
        <dbReference type="ARBA" id="ARBA00022603"/>
    </source>
</evidence>
<feature type="compositionally biased region" description="Polar residues" evidence="11">
    <location>
        <begin position="76"/>
        <end position="85"/>
    </location>
</feature>
<feature type="chain" id="PRO_5043865504" description="caffeoyl-CoA O-methyltransferase" evidence="12">
    <location>
        <begin position="30"/>
        <end position="689"/>
    </location>
</feature>
<keyword evidence="5" id="KW-0808">Transferase</keyword>
<comment type="caution">
    <text evidence="14">The sequence shown here is derived from an EMBL/GenBank/DDBJ whole genome shotgun (WGS) entry which is preliminary data.</text>
</comment>
<dbReference type="Gene3D" id="3.40.50.150">
    <property type="entry name" value="Vaccinia Virus protein VP39"/>
    <property type="match status" value="1"/>
</dbReference>
<evidence type="ECO:0000256" key="3">
    <source>
        <dbReference type="ARBA" id="ARBA00012165"/>
    </source>
</evidence>
<evidence type="ECO:0000256" key="10">
    <source>
        <dbReference type="ARBA" id="ARBA00049358"/>
    </source>
</evidence>
<dbReference type="SUPFAM" id="SSF53335">
    <property type="entry name" value="S-adenosyl-L-methionine-dependent methyltransferases"/>
    <property type="match status" value="1"/>
</dbReference>
<dbReference type="FunFam" id="3.40.50.150:FF:000147">
    <property type="entry name" value="Caffeoyl-CoA O-methyltransferase 1"/>
    <property type="match status" value="1"/>
</dbReference>
<proteinExistence type="inferred from homology"/>
<dbReference type="Proteomes" id="UP000823749">
    <property type="component" value="Chromosome 5"/>
</dbReference>
<accession>A0AAV6K6Q6</accession>
<keyword evidence="15" id="KW-1185">Reference proteome</keyword>
<feature type="signal peptide" evidence="12">
    <location>
        <begin position="1"/>
        <end position="29"/>
    </location>
</feature>
<protein>
    <recommendedName>
        <fullName evidence="3">caffeoyl-CoA O-methyltransferase</fullName>
        <ecNumber evidence="3">2.1.1.104</ecNumber>
    </recommendedName>
</protein>
<dbReference type="GO" id="GO:0032259">
    <property type="term" value="P:methylation"/>
    <property type="evidence" value="ECO:0007669"/>
    <property type="project" value="UniProtKB-KW"/>
</dbReference>
<keyword evidence="8" id="KW-0438">Lignin biosynthesis</keyword>
<evidence type="ECO:0000256" key="1">
    <source>
        <dbReference type="ARBA" id="ARBA00001968"/>
    </source>
</evidence>
<keyword evidence="6" id="KW-0949">S-adenosyl-L-methionine</keyword>
<dbReference type="PANTHER" id="PTHR10509">
    <property type="entry name" value="O-METHYLTRANSFERASE-RELATED"/>
    <property type="match status" value="1"/>
</dbReference>
<evidence type="ECO:0000313" key="14">
    <source>
        <dbReference type="EMBL" id="KAG5548166.1"/>
    </source>
</evidence>
<organism evidence="14 15">
    <name type="scientific">Rhododendron griersonianum</name>
    <dbReference type="NCBI Taxonomy" id="479676"/>
    <lineage>
        <taxon>Eukaryota</taxon>
        <taxon>Viridiplantae</taxon>
        <taxon>Streptophyta</taxon>
        <taxon>Embryophyta</taxon>
        <taxon>Tracheophyta</taxon>
        <taxon>Spermatophyta</taxon>
        <taxon>Magnoliopsida</taxon>
        <taxon>eudicotyledons</taxon>
        <taxon>Gunneridae</taxon>
        <taxon>Pentapetalae</taxon>
        <taxon>asterids</taxon>
        <taxon>Ericales</taxon>
        <taxon>Ericaceae</taxon>
        <taxon>Ericoideae</taxon>
        <taxon>Rhodoreae</taxon>
        <taxon>Rhododendron</taxon>
    </lineage>
</organism>
<dbReference type="GO" id="GO:0046872">
    <property type="term" value="F:metal ion binding"/>
    <property type="evidence" value="ECO:0007669"/>
    <property type="project" value="UniProtKB-KW"/>
</dbReference>
<dbReference type="PANTHER" id="PTHR10509:SF74">
    <property type="entry name" value="CAFFEOYL-COA O-METHYLTRANSFERASE 2"/>
    <property type="match status" value="1"/>
</dbReference>
<feature type="region of interest" description="Disordered" evidence="11">
    <location>
        <begin position="71"/>
        <end position="92"/>
    </location>
</feature>
<keyword evidence="4" id="KW-0489">Methyltransferase</keyword>
<dbReference type="GO" id="GO:0042409">
    <property type="term" value="F:caffeoyl-CoA O-methyltransferase activity"/>
    <property type="evidence" value="ECO:0007669"/>
    <property type="project" value="UniProtKB-EC"/>
</dbReference>
<name>A0AAV6K6Q6_9ERIC</name>
<gene>
    <name evidence="14" type="ORF">RHGRI_013761</name>
</gene>
<evidence type="ECO:0000256" key="7">
    <source>
        <dbReference type="ARBA" id="ARBA00022723"/>
    </source>
</evidence>
<evidence type="ECO:0000313" key="15">
    <source>
        <dbReference type="Proteomes" id="UP000823749"/>
    </source>
</evidence>
<evidence type="ECO:0000256" key="8">
    <source>
        <dbReference type="ARBA" id="ARBA00022733"/>
    </source>
</evidence>
<reference evidence="14" key="1">
    <citation type="submission" date="2020-08" db="EMBL/GenBank/DDBJ databases">
        <title>Plant Genome Project.</title>
        <authorList>
            <person name="Zhang R.-G."/>
        </authorList>
    </citation>
    <scope>NUCLEOTIDE SEQUENCE</scope>
    <source>
        <strain evidence="14">WSP0</strain>
        <tissue evidence="14">Leaf</tissue>
    </source>
</reference>
<comment type="pathway">
    <text evidence="2">Aromatic compound metabolism; phenylpropanoid biosynthesis.</text>
</comment>
<comment type="cofactor">
    <cofactor evidence="1">
        <name>a divalent metal cation</name>
        <dbReference type="ChEBI" id="CHEBI:60240"/>
    </cofactor>
</comment>
<evidence type="ECO:0000256" key="6">
    <source>
        <dbReference type="ARBA" id="ARBA00022691"/>
    </source>
</evidence>
<dbReference type="InterPro" id="IPR002935">
    <property type="entry name" value="SAM_O-MeTrfase"/>
</dbReference>
<dbReference type="GO" id="GO:0009809">
    <property type="term" value="P:lignin biosynthetic process"/>
    <property type="evidence" value="ECO:0007669"/>
    <property type="project" value="UniProtKB-KW"/>
</dbReference>
<evidence type="ECO:0000256" key="11">
    <source>
        <dbReference type="SAM" id="MobiDB-lite"/>
    </source>
</evidence>
<dbReference type="InterPro" id="IPR050362">
    <property type="entry name" value="Cation-dep_OMT"/>
</dbReference>
<feature type="domain" description="DDE Tnp4" evidence="13">
    <location>
        <begin position="233"/>
        <end position="370"/>
    </location>
</feature>
<evidence type="ECO:0000256" key="5">
    <source>
        <dbReference type="ARBA" id="ARBA00022679"/>
    </source>
</evidence>
<sequence>MDSRELAAFLSSLTSQLLLTLLLFPSSIPLQIPTNSNPNSHGNTFPLLLHHFLSTSDLAASLSLLPLLSRKRKRQQQTNDPNPQLGQLHRADPVIPRDPDAFKLLFRMSSSTFEWLASLLEPLLECRDPVDSPLDLPAEARLGIGLFRLSTGADYPEVSTRFQVSDSVAKFCVKQFCRVLCTNFRFWVGFPTPSELDGVSSAFESISGIPNCCGVIGCTRFRIARKAEEVRGSSIAAQIVVDSSSRILSIVAGFGGNNGDWAILKSSSLYKDIESGSLLDSPPIYINGVSVPQYLVGDRNYPLLPWLITPFPDPVSGRNEENFNAALNLMRLPVIRTIASLKNWGVLNKPIEAEFKTAVAYIGACSILHNVLLMREDYSSLCNEFVDYTVDDQVYRDANFEENSVELKGSVIRSALATRAKVTQVIKREKKTSNQEVLQFAAMAAKGETEQKQNLRHQEVGHKSLLQSDALYQYILETSVYPREPESMKELREVTAKHPWNIMTTSADEGQFLNMLLKLINAKNTMEIGVYTGYSLLATALAIPDDGKILAMDINRENYEIGLPIIEKAGLAHKIDFREGPALPALDQMIEDGKYHGTFDFIFVDADKDNYLNYHKRLIDLVKVGGLIGYDNTLWNGSVVAPPDAPMRKYVRYYRDFVLELNKALAADPRIEICMLPVGDGITLCRRVS</sequence>
<dbReference type="EMBL" id="JACTNZ010000005">
    <property type="protein sequence ID" value="KAG5548166.1"/>
    <property type="molecule type" value="Genomic_DNA"/>
</dbReference>
<comment type="catalytic activity">
    <reaction evidence="10">
        <text>(E)-caffeoyl-CoA + S-adenosyl-L-methionine = (E)-feruloyl-CoA + S-adenosyl-L-homocysteine + H(+)</text>
        <dbReference type="Rhea" id="RHEA:16925"/>
        <dbReference type="ChEBI" id="CHEBI:15378"/>
        <dbReference type="ChEBI" id="CHEBI:57856"/>
        <dbReference type="ChEBI" id="CHEBI:59789"/>
        <dbReference type="ChEBI" id="CHEBI:87136"/>
        <dbReference type="ChEBI" id="CHEBI:87305"/>
        <dbReference type="EC" id="2.1.1.104"/>
    </reaction>
</comment>
<evidence type="ECO:0000256" key="2">
    <source>
        <dbReference type="ARBA" id="ARBA00004928"/>
    </source>
</evidence>
<dbReference type="Pfam" id="PF13359">
    <property type="entry name" value="DDE_Tnp_4"/>
    <property type="match status" value="1"/>
</dbReference>
<keyword evidence="12" id="KW-0732">Signal</keyword>
<dbReference type="GO" id="GO:0007623">
    <property type="term" value="P:circadian rhythm"/>
    <property type="evidence" value="ECO:0007669"/>
    <property type="project" value="UniProtKB-ARBA"/>
</dbReference>